<dbReference type="EMBL" id="JACHFQ010000001">
    <property type="protein sequence ID" value="MBB5225142.1"/>
    <property type="molecule type" value="Genomic_DNA"/>
</dbReference>
<dbReference type="InterPro" id="IPR002716">
    <property type="entry name" value="PIN_dom"/>
</dbReference>
<dbReference type="CDD" id="cd09872">
    <property type="entry name" value="PIN_Sll0205-like"/>
    <property type="match status" value="1"/>
</dbReference>
<keyword evidence="3" id="KW-1185">Reference proteome</keyword>
<reference evidence="2 3" key="1">
    <citation type="submission" date="2020-08" db="EMBL/GenBank/DDBJ databases">
        <title>Genomic Encyclopedia of Type Strains, Phase IV (KMG-IV): sequencing the most valuable type-strain genomes for metagenomic binning, comparative biology and taxonomic classification.</title>
        <authorList>
            <person name="Goeker M."/>
        </authorList>
    </citation>
    <scope>NUCLEOTIDE SEQUENCE [LARGE SCALE GENOMIC DNA]</scope>
    <source>
        <strain evidence="2 3">DSM 103462</strain>
    </source>
</reference>
<sequence>MKYLLDTHAILWYAQGNNELSEKARSIMESEECFYSMASLWEIAIKQKLGKLDETLAITELDELCRDAGFIQIPMTSSHVEKTKTLDFIHRDPFDRLIIALAQSENLTIITRDTIIPKYDVKTVW</sequence>
<accession>A0A7W8G768</accession>
<dbReference type="Proteomes" id="UP000518887">
    <property type="component" value="Unassembled WGS sequence"/>
</dbReference>
<dbReference type="PANTHER" id="PTHR36173">
    <property type="entry name" value="RIBONUCLEASE VAPC16-RELATED"/>
    <property type="match status" value="1"/>
</dbReference>
<organism evidence="2 3">
    <name type="scientific">Treponema ruminis</name>
    <dbReference type="NCBI Taxonomy" id="744515"/>
    <lineage>
        <taxon>Bacteria</taxon>
        <taxon>Pseudomonadati</taxon>
        <taxon>Spirochaetota</taxon>
        <taxon>Spirochaetia</taxon>
        <taxon>Spirochaetales</taxon>
        <taxon>Treponemataceae</taxon>
        <taxon>Treponema</taxon>
    </lineage>
</organism>
<protein>
    <submittedName>
        <fullName evidence="2">PIN domain nuclease of toxin-antitoxin system</fullName>
    </submittedName>
</protein>
<dbReference type="InterPro" id="IPR029060">
    <property type="entry name" value="PIN-like_dom_sf"/>
</dbReference>
<name>A0A7W8G768_9SPIR</name>
<evidence type="ECO:0000259" key="1">
    <source>
        <dbReference type="Pfam" id="PF01850"/>
    </source>
</evidence>
<dbReference type="Pfam" id="PF01850">
    <property type="entry name" value="PIN"/>
    <property type="match status" value="1"/>
</dbReference>
<dbReference type="Gene3D" id="3.40.50.1010">
    <property type="entry name" value="5'-nuclease"/>
    <property type="match status" value="1"/>
</dbReference>
<gene>
    <name evidence="2" type="ORF">HNP76_000482</name>
</gene>
<dbReference type="PANTHER" id="PTHR36173:SF2">
    <property type="entry name" value="RIBONUCLEASE VAPC16"/>
    <property type="match status" value="1"/>
</dbReference>
<dbReference type="InterPro" id="IPR041705">
    <property type="entry name" value="PIN_Sll0205"/>
</dbReference>
<comment type="caution">
    <text evidence="2">The sequence shown here is derived from an EMBL/GenBank/DDBJ whole genome shotgun (WGS) entry which is preliminary data.</text>
</comment>
<dbReference type="SUPFAM" id="SSF88723">
    <property type="entry name" value="PIN domain-like"/>
    <property type="match status" value="1"/>
</dbReference>
<evidence type="ECO:0000313" key="3">
    <source>
        <dbReference type="Proteomes" id="UP000518887"/>
    </source>
</evidence>
<dbReference type="InterPro" id="IPR052919">
    <property type="entry name" value="TA_system_RNase"/>
</dbReference>
<dbReference type="RefSeq" id="WP_184657098.1">
    <property type="nucleotide sequence ID" value="NZ_CP031518.1"/>
</dbReference>
<evidence type="ECO:0000313" key="2">
    <source>
        <dbReference type="EMBL" id="MBB5225142.1"/>
    </source>
</evidence>
<proteinExistence type="predicted"/>
<dbReference type="AlphaFoldDB" id="A0A7W8G768"/>
<feature type="domain" description="PIN" evidence="1">
    <location>
        <begin position="3"/>
        <end position="120"/>
    </location>
</feature>